<keyword evidence="1" id="KW-0812">Transmembrane</keyword>
<feature type="transmembrane region" description="Helical" evidence="1">
    <location>
        <begin position="117"/>
        <end position="140"/>
    </location>
</feature>
<reference evidence="3 4" key="1">
    <citation type="submission" date="2019-02" db="EMBL/GenBank/DDBJ databases">
        <title>Genomic Encyclopedia of Type Strains, Phase IV (KMG-IV): sequencing the most valuable type-strain genomes for metagenomic binning, comparative biology and taxonomic classification.</title>
        <authorList>
            <person name="Goeker M."/>
        </authorList>
    </citation>
    <scope>NUCLEOTIDE SEQUENCE [LARGE SCALE GENOMIC DNA]</scope>
    <source>
        <strain evidence="3 4">DSM 18116</strain>
    </source>
</reference>
<gene>
    <name evidence="3" type="ORF">EV199_0128</name>
</gene>
<name>A0A4Q7N148_9BACT</name>
<dbReference type="InterPro" id="IPR019196">
    <property type="entry name" value="ABC_transp_unknown"/>
</dbReference>
<feature type="transmembrane region" description="Helical" evidence="1">
    <location>
        <begin position="267"/>
        <end position="285"/>
    </location>
</feature>
<feature type="domain" description="ABC-type uncharacterised transport system" evidence="2">
    <location>
        <begin position="468"/>
        <end position="735"/>
    </location>
</feature>
<evidence type="ECO:0000313" key="3">
    <source>
        <dbReference type="EMBL" id="RZS74284.1"/>
    </source>
</evidence>
<keyword evidence="1" id="KW-1133">Transmembrane helix</keyword>
<dbReference type="Proteomes" id="UP000293874">
    <property type="component" value="Unassembled WGS sequence"/>
</dbReference>
<feature type="transmembrane region" description="Helical" evidence="1">
    <location>
        <begin position="12"/>
        <end position="36"/>
    </location>
</feature>
<evidence type="ECO:0000256" key="1">
    <source>
        <dbReference type="SAM" id="Phobius"/>
    </source>
</evidence>
<sequence>MRMVIQVAKAELRNLFYSPVAWFLLIAFIVQCAWFYTSPLFDLANWQDVYIRNKPDFKEWAGSSFTRRLFKDSGFFSNVLNNLYLFIPLLTMGLIGREVQNGTIKLLYSSPITIRKIVIGKFMAIMVFNLALVLVLGGFFLTASMNMINIDYGMLFSAALGFFLLTCAYAAIGAYLSSLTTWQIISALGSFLVIGLLTVIGGLWQQYDFVRDLTYFLFLSGRIEKMLAGLITSKDLIYFLAVISMFLLFTMLKLRGARELKPWYVKAARYAGVVAITLLTGYISSRPALTLYWDTTQQKVNTLHANTQQLIHEMKDEPLEVTLYTNFLGNEREAGMPKNRNAYLSRCWDKYLRFKTNIKFNYEYYYNYDSTVMKTKLYTYVNRGKTLEQIVNKMSQDQEIDISKFQKPAEMAKKIDLKPEHYRLVLQLKYKGRTEFVRTFDDKEIWPNEEGMAAVFKRLLHPEEIPLIQFTTGHYERSYDKGGERGYSIVGSKRSRGALVNRGFDLDTVSLDNRDISPRTSILVLADPKSELSETAREKIRNYIAKGGCMFMLGEPGKQQMMNPVISQLGVQLAEGTIVRANRHEIPTLVFSNAQAAFGGLVNHPEKPVTASISLDAQLVMDAAAAIVPSDTSNFTVTPLFKVSRGAWLKQGIIVTDSANVVFDEKGGDRSKVPSFMLPAHPAEDVYDKNDPHEHEDGHQSDSGFSTIVAFQRDINNKDQRILLAGDADFLSNKRSMQASRWGPHFFSWLDHGDYPLRVGRPAPPDNLLTITGKTARMINIIYVYVLPGAVLLFATILLIRRKRK</sequence>
<keyword evidence="4" id="KW-1185">Reference proteome</keyword>
<keyword evidence="1" id="KW-0472">Membrane</keyword>
<dbReference type="EMBL" id="SGXA01000001">
    <property type="protein sequence ID" value="RZS74284.1"/>
    <property type="molecule type" value="Genomic_DNA"/>
</dbReference>
<dbReference type="GO" id="GO:0005886">
    <property type="term" value="C:plasma membrane"/>
    <property type="evidence" value="ECO:0007669"/>
    <property type="project" value="UniProtKB-SubCell"/>
</dbReference>
<feature type="transmembrane region" description="Helical" evidence="1">
    <location>
        <begin position="75"/>
        <end position="96"/>
    </location>
</feature>
<comment type="caution">
    <text evidence="3">The sequence shown here is derived from an EMBL/GenBank/DDBJ whole genome shotgun (WGS) entry which is preliminary data.</text>
</comment>
<accession>A0A4Q7N148</accession>
<dbReference type="Pfam" id="PF09822">
    <property type="entry name" value="ABC_transp_aux"/>
    <property type="match status" value="1"/>
</dbReference>
<feature type="transmembrane region" description="Helical" evidence="1">
    <location>
        <begin position="184"/>
        <end position="204"/>
    </location>
</feature>
<dbReference type="Pfam" id="PF12679">
    <property type="entry name" value="ABC2_membrane_2"/>
    <property type="match status" value="1"/>
</dbReference>
<proteinExistence type="predicted"/>
<evidence type="ECO:0000313" key="4">
    <source>
        <dbReference type="Proteomes" id="UP000293874"/>
    </source>
</evidence>
<feature type="transmembrane region" description="Helical" evidence="1">
    <location>
        <begin position="152"/>
        <end position="172"/>
    </location>
</feature>
<dbReference type="GO" id="GO:0140359">
    <property type="term" value="F:ABC-type transporter activity"/>
    <property type="evidence" value="ECO:0007669"/>
    <property type="project" value="InterPro"/>
</dbReference>
<organism evidence="3 4">
    <name type="scientific">Pseudobacter ginsenosidimutans</name>
    <dbReference type="NCBI Taxonomy" id="661488"/>
    <lineage>
        <taxon>Bacteria</taxon>
        <taxon>Pseudomonadati</taxon>
        <taxon>Bacteroidota</taxon>
        <taxon>Chitinophagia</taxon>
        <taxon>Chitinophagales</taxon>
        <taxon>Chitinophagaceae</taxon>
        <taxon>Pseudobacter</taxon>
    </lineage>
</organism>
<feature type="transmembrane region" description="Helical" evidence="1">
    <location>
        <begin position="782"/>
        <end position="800"/>
    </location>
</feature>
<dbReference type="AlphaFoldDB" id="A0A4Q7N148"/>
<feature type="transmembrane region" description="Helical" evidence="1">
    <location>
        <begin position="236"/>
        <end position="255"/>
    </location>
</feature>
<evidence type="ECO:0000259" key="2">
    <source>
        <dbReference type="Pfam" id="PF09822"/>
    </source>
</evidence>
<protein>
    <submittedName>
        <fullName evidence="3">ABC-2 type transport system permease protein</fullName>
    </submittedName>
</protein>